<evidence type="ECO:0000256" key="1">
    <source>
        <dbReference type="SAM" id="Phobius"/>
    </source>
</evidence>
<dbReference type="RefSeq" id="YP_009291433.1">
    <property type="nucleotide sequence ID" value="NC_031113.1"/>
</dbReference>
<reference evidence="2 3" key="1">
    <citation type="submission" date="2016-07" db="EMBL/GenBank/DDBJ databases">
        <title>Seven bacteriophages isolated from the microbial communities of the female bladder.</title>
        <authorList>
            <person name="Malki K."/>
            <person name="Sible E."/>
            <person name="Cooper A."/>
            <person name="Garretto A."/>
            <person name="Bruder K."/>
            <person name="Putonti C."/>
        </authorList>
    </citation>
    <scope>NUCLEOTIDE SEQUENCE [LARGE SCALE GENOMIC DNA]</scope>
</reference>
<keyword evidence="1" id="KW-1133">Transmembrane helix</keyword>
<name>A0A1B2AP49_9CAUD</name>
<protein>
    <submittedName>
        <fullName evidence="2">Uncharacterized protein</fullName>
    </submittedName>
</protein>
<feature type="transmembrane region" description="Helical" evidence="1">
    <location>
        <begin position="6"/>
        <end position="31"/>
    </location>
</feature>
<dbReference type="EMBL" id="KX534336">
    <property type="protein sequence ID" value="ANY29708.1"/>
    <property type="molecule type" value="Genomic_DNA"/>
</dbReference>
<keyword evidence="1" id="KW-0812">Transmembrane</keyword>
<dbReference type="OrthoDB" id="20348at10239"/>
<evidence type="ECO:0000313" key="3">
    <source>
        <dbReference type="Proteomes" id="UP000204116"/>
    </source>
</evidence>
<dbReference type="GeneID" id="29061154"/>
<sequence length="77" mass="8941">MNKILAMIMVLPLAALGFVVHTCGGLLALAWMIRHPSRLWDDGYNEACLNWMENNVHRPPLVWLHKYLDLILKLFNK</sequence>
<keyword evidence="3" id="KW-1185">Reference proteome</keyword>
<proteinExistence type="predicted"/>
<evidence type="ECO:0000313" key="2">
    <source>
        <dbReference type="EMBL" id="ANY29708.1"/>
    </source>
</evidence>
<dbReference type="KEGG" id="vg:29061154"/>
<keyword evidence="1" id="KW-0472">Membrane</keyword>
<dbReference type="Proteomes" id="UP000204116">
    <property type="component" value="Segment"/>
</dbReference>
<accession>A0A1B2AP49</accession>
<organism evidence="2 3">
    <name type="scientific">Escherichia phage Gluttony</name>
    <dbReference type="NCBI Taxonomy" id="1883202"/>
    <lineage>
        <taxon>Viruses</taxon>
        <taxon>Duplodnaviria</taxon>
        <taxon>Heunggongvirae</taxon>
        <taxon>Uroviricota</taxon>
        <taxon>Caudoviricetes</taxon>
        <taxon>Dhillonvirus</taxon>
        <taxon>Dhillonvirus gluttony</taxon>
    </lineage>
</organism>